<accession>A0A3B0X3Y4</accession>
<name>A0A3B0X3Y4_9ZZZZ</name>
<protein>
    <submittedName>
        <fullName evidence="1">FIG002473: Protein YcaR in KDO2-Lipid A biosynthesis cluster</fullName>
    </submittedName>
</protein>
<sequence>MDKKQIDMIACPECHGKVTYDKETKALICESCQLAFPVQDGIPVMLIDEARKIASSR</sequence>
<dbReference type="InterPro" id="IPR005651">
    <property type="entry name" value="Trm112-like"/>
</dbReference>
<dbReference type="Gene3D" id="2.20.25.10">
    <property type="match status" value="1"/>
</dbReference>
<dbReference type="FunFam" id="2.20.25.10:FF:000002">
    <property type="entry name" value="UPF0434 protein YcaR"/>
    <property type="match status" value="1"/>
</dbReference>
<dbReference type="GO" id="GO:0005829">
    <property type="term" value="C:cytosol"/>
    <property type="evidence" value="ECO:0007669"/>
    <property type="project" value="TreeGrafter"/>
</dbReference>
<dbReference type="PANTHER" id="PTHR33505">
    <property type="entry name" value="ZGC:162634"/>
    <property type="match status" value="1"/>
</dbReference>
<dbReference type="HAMAP" id="MF_01187">
    <property type="entry name" value="UPF0434"/>
    <property type="match status" value="1"/>
</dbReference>
<dbReference type="SUPFAM" id="SSF158997">
    <property type="entry name" value="Trm112p-like"/>
    <property type="match status" value="1"/>
</dbReference>
<dbReference type="Pfam" id="PF03966">
    <property type="entry name" value="Trm112p"/>
    <property type="match status" value="1"/>
</dbReference>
<organism evidence="1">
    <name type="scientific">hydrothermal vent metagenome</name>
    <dbReference type="NCBI Taxonomy" id="652676"/>
    <lineage>
        <taxon>unclassified sequences</taxon>
        <taxon>metagenomes</taxon>
        <taxon>ecological metagenomes</taxon>
    </lineage>
</organism>
<gene>
    <name evidence="1" type="ORF">MNBD_GAMMA07-2138</name>
</gene>
<evidence type="ECO:0000313" key="1">
    <source>
        <dbReference type="EMBL" id="VAW57607.1"/>
    </source>
</evidence>
<proteinExistence type="inferred from homology"/>
<dbReference type="EMBL" id="UOFF01000426">
    <property type="protein sequence ID" value="VAW57607.1"/>
    <property type="molecule type" value="Genomic_DNA"/>
</dbReference>
<dbReference type="PANTHER" id="PTHR33505:SF4">
    <property type="entry name" value="PROTEIN PREY, MITOCHONDRIAL"/>
    <property type="match status" value="1"/>
</dbReference>
<reference evidence="1" key="1">
    <citation type="submission" date="2018-06" db="EMBL/GenBank/DDBJ databases">
        <authorList>
            <person name="Zhirakovskaya E."/>
        </authorList>
    </citation>
    <scope>NUCLEOTIDE SEQUENCE</scope>
</reference>
<dbReference type="AlphaFoldDB" id="A0A3B0X3Y4"/>